<feature type="transmembrane region" description="Helical" evidence="1">
    <location>
        <begin position="237"/>
        <end position="257"/>
    </location>
</feature>
<organism evidence="2 3">
    <name type="scientific">Thamnocephalis sphaerospora</name>
    <dbReference type="NCBI Taxonomy" id="78915"/>
    <lineage>
        <taxon>Eukaryota</taxon>
        <taxon>Fungi</taxon>
        <taxon>Fungi incertae sedis</taxon>
        <taxon>Zoopagomycota</taxon>
        <taxon>Zoopagomycotina</taxon>
        <taxon>Zoopagomycetes</taxon>
        <taxon>Zoopagales</taxon>
        <taxon>Sigmoideomycetaceae</taxon>
        <taxon>Thamnocephalis</taxon>
    </lineage>
</organism>
<evidence type="ECO:0000256" key="1">
    <source>
        <dbReference type="SAM" id="Phobius"/>
    </source>
</evidence>
<feature type="transmembrane region" description="Helical" evidence="1">
    <location>
        <begin position="87"/>
        <end position="109"/>
    </location>
</feature>
<dbReference type="EMBL" id="KZ992448">
    <property type="protein sequence ID" value="RKP10540.1"/>
    <property type="molecule type" value="Genomic_DNA"/>
</dbReference>
<evidence type="ECO:0000313" key="3">
    <source>
        <dbReference type="Proteomes" id="UP000271241"/>
    </source>
</evidence>
<name>A0A4P9XYM9_9FUNG</name>
<reference evidence="3" key="1">
    <citation type="journal article" date="2018" name="Nat. Microbiol.">
        <title>Leveraging single-cell genomics to expand the fungal tree of life.</title>
        <authorList>
            <person name="Ahrendt S.R."/>
            <person name="Quandt C.A."/>
            <person name="Ciobanu D."/>
            <person name="Clum A."/>
            <person name="Salamov A."/>
            <person name="Andreopoulos B."/>
            <person name="Cheng J.F."/>
            <person name="Woyke T."/>
            <person name="Pelin A."/>
            <person name="Henrissat B."/>
            <person name="Reynolds N.K."/>
            <person name="Benny G.L."/>
            <person name="Smith M.E."/>
            <person name="James T.Y."/>
            <person name="Grigoriev I.V."/>
        </authorList>
    </citation>
    <scope>NUCLEOTIDE SEQUENCE [LARGE SCALE GENOMIC DNA]</scope>
    <source>
        <strain evidence="3">RSA 1356</strain>
    </source>
</reference>
<accession>A0A4P9XYM9</accession>
<keyword evidence="1" id="KW-0812">Transmembrane</keyword>
<keyword evidence="1" id="KW-1133">Transmembrane helix</keyword>
<feature type="transmembrane region" description="Helical" evidence="1">
    <location>
        <begin position="56"/>
        <end position="75"/>
    </location>
</feature>
<feature type="transmembrane region" description="Helical" evidence="1">
    <location>
        <begin position="195"/>
        <end position="216"/>
    </location>
</feature>
<gene>
    <name evidence="2" type="ORF">THASP1DRAFT_21767</name>
</gene>
<dbReference type="Proteomes" id="UP000271241">
    <property type="component" value="Unassembled WGS sequence"/>
</dbReference>
<sequence length="297" mass="33064">MPAEMVPSNGTWPISNVDLSRYQGIDPSGLQPSPFSGVIGDWEAISLSSRSEYHRIVMAMLPVLILLLRFIYNTYMAVVMLCSRRELVFWLNLAQSTIGTIAAFCALLRGLAPWTIACRNVAHSSEASMYIGTTVIVGILFVKAYFSTNRSRAVFYVGALTIVLTFAVGLASIWAMATFQYGSGRCAMALDYRWIVAKFAVDIASNISLSSCFLYVMWIQSQKQKRHIFWMLFQDGLIYFFGTIVSNIIATTVALTMHSLTFWHSHIYAIDLLRLAQTRLRATAYLQIGGGDGVQAT</sequence>
<keyword evidence="1" id="KW-0472">Membrane</keyword>
<feature type="transmembrane region" description="Helical" evidence="1">
    <location>
        <begin position="129"/>
        <end position="146"/>
    </location>
</feature>
<protein>
    <submittedName>
        <fullName evidence="2">Uncharacterized protein</fullName>
    </submittedName>
</protein>
<feature type="transmembrane region" description="Helical" evidence="1">
    <location>
        <begin position="153"/>
        <end position="175"/>
    </location>
</feature>
<dbReference type="AlphaFoldDB" id="A0A4P9XYM9"/>
<evidence type="ECO:0000313" key="2">
    <source>
        <dbReference type="EMBL" id="RKP10540.1"/>
    </source>
</evidence>
<keyword evidence="3" id="KW-1185">Reference proteome</keyword>
<proteinExistence type="predicted"/>